<dbReference type="Proteomes" id="UP000220045">
    <property type="component" value="Unassembled WGS sequence"/>
</dbReference>
<evidence type="ECO:0000313" key="2">
    <source>
        <dbReference type="Proteomes" id="UP000220045"/>
    </source>
</evidence>
<sequence length="139" mass="15704">MGYGYDHSYNKCYNYKNYNEVLSTGILRRHSATLFLTVDAMNVDPDDTRRVTVEMFDWSSGSPVFLPLLDPSTQTLAPNQYVTFRSAALPPGVFAYEVRITHPNDRDVVTNVFGLSAIVFNPQEGNNVLQHDLAKLELK</sequence>
<dbReference type="AlphaFoldDB" id="A0A2A8AFP8"/>
<accession>A0A2A8AFP8</accession>
<name>A0A2A8AFP8_9BACI</name>
<dbReference type="RefSeq" id="WP_000540416.1">
    <property type="nucleotide sequence ID" value="NZ_NUDI01000082.1"/>
</dbReference>
<evidence type="ECO:0000313" key="1">
    <source>
        <dbReference type="EMBL" id="PEJ03798.1"/>
    </source>
</evidence>
<gene>
    <name evidence="1" type="ORF">CN684_23735</name>
</gene>
<evidence type="ECO:0008006" key="3">
    <source>
        <dbReference type="Google" id="ProtNLM"/>
    </source>
</evidence>
<proteinExistence type="predicted"/>
<reference evidence="1 2" key="1">
    <citation type="submission" date="2017-09" db="EMBL/GenBank/DDBJ databases">
        <title>Large-scale bioinformatics analysis of Bacillus genomes uncovers conserved roles of natural products in bacterial physiology.</title>
        <authorList>
            <consortium name="Agbiome Team Llc"/>
            <person name="Bleich R.M."/>
            <person name="Grubbs K.J."/>
            <person name="Santa Maria K.C."/>
            <person name="Allen S.E."/>
            <person name="Farag S."/>
            <person name="Shank E.A."/>
            <person name="Bowers A."/>
        </authorList>
    </citation>
    <scope>NUCLEOTIDE SEQUENCE [LARGE SCALE GENOMIC DNA]</scope>
    <source>
        <strain evidence="1 2">AFS004017</strain>
    </source>
</reference>
<protein>
    <recommendedName>
        <fullName evidence="3">Group-specific protein</fullName>
    </recommendedName>
</protein>
<dbReference type="EMBL" id="NUEL01000046">
    <property type="protein sequence ID" value="PEJ03798.1"/>
    <property type="molecule type" value="Genomic_DNA"/>
</dbReference>
<organism evidence="1 2">
    <name type="scientific">Bacillus wiedmannii</name>
    <dbReference type="NCBI Taxonomy" id="1890302"/>
    <lineage>
        <taxon>Bacteria</taxon>
        <taxon>Bacillati</taxon>
        <taxon>Bacillota</taxon>
        <taxon>Bacilli</taxon>
        <taxon>Bacillales</taxon>
        <taxon>Bacillaceae</taxon>
        <taxon>Bacillus</taxon>
        <taxon>Bacillus cereus group</taxon>
    </lineage>
</organism>
<comment type="caution">
    <text evidence="1">The sequence shown here is derived from an EMBL/GenBank/DDBJ whole genome shotgun (WGS) entry which is preliminary data.</text>
</comment>